<dbReference type="Proteomes" id="UP001593833">
    <property type="component" value="Unassembled WGS sequence"/>
</dbReference>
<comment type="caution">
    <text evidence="1">The sequence shown here is derived from an EMBL/GenBank/DDBJ whole genome shotgun (WGS) entry which is preliminary data.</text>
</comment>
<dbReference type="EMBL" id="JBHPKH010000181">
    <property type="protein sequence ID" value="MFC1573482.1"/>
    <property type="molecule type" value="Genomic_DNA"/>
</dbReference>
<dbReference type="Gene3D" id="1.10.10.2830">
    <property type="match status" value="1"/>
</dbReference>
<keyword evidence="2" id="KW-1185">Reference proteome</keyword>
<evidence type="ECO:0000313" key="2">
    <source>
        <dbReference type="Proteomes" id="UP001593833"/>
    </source>
</evidence>
<protein>
    <submittedName>
        <fullName evidence="1">Uncharacterized protein</fullName>
    </submittedName>
</protein>
<evidence type="ECO:0000313" key="1">
    <source>
        <dbReference type="EMBL" id="MFC1573482.1"/>
    </source>
</evidence>
<proteinExistence type="predicted"/>
<sequence length="162" mass="17763">MHVAVEGRDDVPVAPCHKQTVEIALGPKGAFGNGNIGALARRVPANHVVSAVPPSRGKAKPPRHPKTPRVVELLRKAIEWRTLLDTGEVPNQADIARREGTTRAQVTQVMCMLRLAPEIQQHILSIPNVVHRPAITERSLQPISQISTGNDQLHAFRQLLEC</sequence>
<organism evidence="1 2">
    <name type="scientific">Eiseniibacteriota bacterium</name>
    <dbReference type="NCBI Taxonomy" id="2212470"/>
    <lineage>
        <taxon>Bacteria</taxon>
        <taxon>Candidatus Eiseniibacteriota</taxon>
    </lineage>
</organism>
<gene>
    <name evidence="1" type="ORF">ACFL6M_07800</name>
</gene>
<dbReference type="SUPFAM" id="SSF109709">
    <property type="entry name" value="KorB DNA-binding domain-like"/>
    <property type="match status" value="1"/>
</dbReference>
<reference evidence="1 2" key="1">
    <citation type="submission" date="2024-09" db="EMBL/GenBank/DDBJ databases">
        <authorList>
            <person name="D'Angelo T."/>
        </authorList>
    </citation>
    <scope>NUCLEOTIDE SEQUENCE [LARGE SCALE GENOMIC DNA]</scope>
    <source>
        <strain evidence="1">SAG AM-320-E07</strain>
    </source>
</reference>
<accession>A0ABV6YMB9</accession>
<name>A0ABV6YMB9_UNCEI</name>